<keyword evidence="3" id="KW-1185">Reference proteome</keyword>
<comment type="caution">
    <text evidence="2">The sequence shown here is derived from an EMBL/GenBank/DDBJ whole genome shotgun (WGS) entry which is preliminary data.</text>
</comment>
<sequence>MKNSATIVNVVGYAAANCFADHPVFFLVTDNRNDLHIVSDKDSYIAVDETTSIDPAHVINHQYQDPASVSDGCALEDAQLVHTITKSVVERSAREFDDLNRKINALETNFLSTVKLLRTEFESAAKKPARQNRKVQEARPNVPPHVPKPPKNVASEGHSIAAEKCASHIQACANGAKNVSQKASVVVEKKKHVSTTLDVSEASNVKTKKLKVTDSEFYSYINSE</sequence>
<proteinExistence type="predicted"/>
<gene>
    <name evidence="2" type="ORF">CYMTET_3012</name>
</gene>
<dbReference type="Proteomes" id="UP001190700">
    <property type="component" value="Unassembled WGS sequence"/>
</dbReference>
<protein>
    <submittedName>
        <fullName evidence="2">Uncharacterized protein</fullName>
    </submittedName>
</protein>
<evidence type="ECO:0000256" key="1">
    <source>
        <dbReference type="SAM" id="MobiDB-lite"/>
    </source>
</evidence>
<evidence type="ECO:0000313" key="3">
    <source>
        <dbReference type="Proteomes" id="UP001190700"/>
    </source>
</evidence>
<evidence type="ECO:0000313" key="2">
    <source>
        <dbReference type="EMBL" id="KAK3289575.1"/>
    </source>
</evidence>
<dbReference type="EMBL" id="LGRX02000097">
    <property type="protein sequence ID" value="KAK3289575.1"/>
    <property type="molecule type" value="Genomic_DNA"/>
</dbReference>
<organism evidence="2 3">
    <name type="scientific">Cymbomonas tetramitiformis</name>
    <dbReference type="NCBI Taxonomy" id="36881"/>
    <lineage>
        <taxon>Eukaryota</taxon>
        <taxon>Viridiplantae</taxon>
        <taxon>Chlorophyta</taxon>
        <taxon>Pyramimonadophyceae</taxon>
        <taxon>Pyramimonadales</taxon>
        <taxon>Pyramimonadaceae</taxon>
        <taxon>Cymbomonas</taxon>
    </lineage>
</organism>
<accession>A0AAE0H4K9</accession>
<name>A0AAE0H4K9_9CHLO</name>
<feature type="compositionally biased region" description="Pro residues" evidence="1">
    <location>
        <begin position="141"/>
        <end position="150"/>
    </location>
</feature>
<dbReference type="AlphaFoldDB" id="A0AAE0H4K9"/>
<reference evidence="2 3" key="1">
    <citation type="journal article" date="2015" name="Genome Biol. Evol.">
        <title>Comparative Genomics of a Bacterivorous Green Alga Reveals Evolutionary Causalities and Consequences of Phago-Mixotrophic Mode of Nutrition.</title>
        <authorList>
            <person name="Burns J.A."/>
            <person name="Paasch A."/>
            <person name="Narechania A."/>
            <person name="Kim E."/>
        </authorList>
    </citation>
    <scope>NUCLEOTIDE SEQUENCE [LARGE SCALE GENOMIC DNA]</scope>
    <source>
        <strain evidence="2 3">PLY_AMNH</strain>
    </source>
</reference>
<feature type="region of interest" description="Disordered" evidence="1">
    <location>
        <begin position="125"/>
        <end position="158"/>
    </location>
</feature>